<dbReference type="RefSeq" id="WP_143020246.1">
    <property type="nucleotide sequence ID" value="NZ_FNCN01000011.1"/>
</dbReference>
<gene>
    <name evidence="1" type="ORF">SAMN05421505_1116</name>
</gene>
<dbReference type="Proteomes" id="UP000198923">
    <property type="component" value="Unassembled WGS sequence"/>
</dbReference>
<evidence type="ECO:0000313" key="2">
    <source>
        <dbReference type="Proteomes" id="UP000198923"/>
    </source>
</evidence>
<protein>
    <recommendedName>
        <fullName evidence="3">SapB/AmfS family lantipeptide</fullName>
    </recommendedName>
</protein>
<dbReference type="AlphaFoldDB" id="A0A1G7ZCN0"/>
<evidence type="ECO:0000313" key="1">
    <source>
        <dbReference type="EMBL" id="SDH06502.1"/>
    </source>
</evidence>
<name>A0A1G7ZCN0_9ACTN</name>
<keyword evidence="2" id="KW-1185">Reference proteome</keyword>
<organism evidence="1 2">
    <name type="scientific">Sinosporangium album</name>
    <dbReference type="NCBI Taxonomy" id="504805"/>
    <lineage>
        <taxon>Bacteria</taxon>
        <taxon>Bacillati</taxon>
        <taxon>Actinomycetota</taxon>
        <taxon>Actinomycetes</taxon>
        <taxon>Streptosporangiales</taxon>
        <taxon>Streptosporangiaceae</taxon>
        <taxon>Sinosporangium</taxon>
    </lineage>
</organism>
<evidence type="ECO:0008006" key="3">
    <source>
        <dbReference type="Google" id="ProtNLM"/>
    </source>
</evidence>
<proteinExistence type="predicted"/>
<reference evidence="1 2" key="1">
    <citation type="submission" date="2016-10" db="EMBL/GenBank/DDBJ databases">
        <authorList>
            <person name="de Groot N.N."/>
        </authorList>
    </citation>
    <scope>NUCLEOTIDE SEQUENCE [LARGE SCALE GENOMIC DNA]</scope>
    <source>
        <strain evidence="1 2">CPCC 201354</strain>
    </source>
</reference>
<dbReference type="EMBL" id="FNCN01000011">
    <property type="protein sequence ID" value="SDH06502.1"/>
    <property type="molecule type" value="Genomic_DNA"/>
</dbReference>
<sequence length="32" mass="3361">MVLSDVLALQDIDVAPEHEVLPHSGLSIATCS</sequence>
<accession>A0A1G7ZCN0</accession>